<reference evidence="1" key="1">
    <citation type="submission" date="2015-07" db="EMBL/GenBank/DDBJ databases">
        <title>MeaNS - Measles Nucleotide Surveillance Program.</title>
        <authorList>
            <person name="Tran T."/>
            <person name="Druce J."/>
        </authorList>
    </citation>
    <scope>NUCLEOTIDE SEQUENCE</scope>
    <source>
        <strain evidence="1">UCB-OBI-ISO-001</strain>
        <tissue evidence="1">Gonad</tissue>
    </source>
</reference>
<gene>
    <name evidence="1" type="ORF">OCBIM_22027621mg</name>
</gene>
<dbReference type="AlphaFoldDB" id="A0A0L8GVM0"/>
<name>A0A0L8GVM0_OCTBM</name>
<dbReference type="EMBL" id="KQ420314">
    <property type="protein sequence ID" value="KOF80630.1"/>
    <property type="molecule type" value="Genomic_DNA"/>
</dbReference>
<accession>A0A0L8GVM0</accession>
<organism evidence="1">
    <name type="scientific">Octopus bimaculoides</name>
    <name type="common">California two-spotted octopus</name>
    <dbReference type="NCBI Taxonomy" id="37653"/>
    <lineage>
        <taxon>Eukaryota</taxon>
        <taxon>Metazoa</taxon>
        <taxon>Spiralia</taxon>
        <taxon>Lophotrochozoa</taxon>
        <taxon>Mollusca</taxon>
        <taxon>Cephalopoda</taxon>
        <taxon>Coleoidea</taxon>
        <taxon>Octopodiformes</taxon>
        <taxon>Octopoda</taxon>
        <taxon>Incirrata</taxon>
        <taxon>Octopodidae</taxon>
        <taxon>Octopus</taxon>
    </lineage>
</organism>
<protein>
    <submittedName>
        <fullName evidence="1">Uncharacterized protein</fullName>
    </submittedName>
</protein>
<sequence length="54" mass="6217">MSAPTCPPPTSGFIQCHMFGCNFCKYLKEKNMDPTKRGFTRAKNEDESYCTKYL</sequence>
<proteinExistence type="predicted"/>
<evidence type="ECO:0000313" key="1">
    <source>
        <dbReference type="EMBL" id="KOF80630.1"/>
    </source>
</evidence>